<dbReference type="RefSeq" id="WP_007068546.1">
    <property type="nucleotide sequence ID" value="NZ_DS022272.1"/>
</dbReference>
<reference evidence="1 2" key="1">
    <citation type="journal article" date="2010" name="J. Bacteriol.">
        <title>Genome sequence of Fulvimarina pelagi HTCC2506T, a Mn(II)-oxidizing alphaproteobacterium possessing an aerobic anoxygenic photosynthetic gene cluster and Xanthorhodopsin.</title>
        <authorList>
            <person name="Kang I."/>
            <person name="Oh H.M."/>
            <person name="Lim S.I."/>
            <person name="Ferriera S."/>
            <person name="Giovannoni S.J."/>
            <person name="Cho J.C."/>
        </authorList>
    </citation>
    <scope>NUCLEOTIDE SEQUENCE [LARGE SCALE GENOMIC DNA]</scope>
    <source>
        <strain evidence="1 2">HTCC2506</strain>
    </source>
</reference>
<accession>Q0G2K3</accession>
<proteinExistence type="predicted"/>
<dbReference type="HOGENOM" id="CLU_2246037_0_0_5"/>
<evidence type="ECO:0000313" key="1">
    <source>
        <dbReference type="EMBL" id="EAU42178.1"/>
    </source>
</evidence>
<dbReference type="Proteomes" id="UP000004310">
    <property type="component" value="Unassembled WGS sequence"/>
</dbReference>
<name>Q0G2K3_9HYPH</name>
<dbReference type="EMBL" id="AATP01000002">
    <property type="protein sequence ID" value="EAU42178.1"/>
    <property type="molecule type" value="Genomic_DNA"/>
</dbReference>
<evidence type="ECO:0000313" key="2">
    <source>
        <dbReference type="Proteomes" id="UP000004310"/>
    </source>
</evidence>
<protein>
    <submittedName>
        <fullName evidence="1">Uncharacterized protein</fullName>
    </submittedName>
</protein>
<keyword evidence="2" id="KW-1185">Reference proteome</keyword>
<dbReference type="AlphaFoldDB" id="Q0G2K3"/>
<gene>
    <name evidence="1" type="ORF">FP2506_17134</name>
</gene>
<comment type="caution">
    <text evidence="1">The sequence shown here is derived from an EMBL/GenBank/DDBJ whole genome shotgun (WGS) entry which is preliminary data.</text>
</comment>
<organism evidence="1 2">
    <name type="scientific">Fulvimarina pelagi HTCC2506</name>
    <dbReference type="NCBI Taxonomy" id="314231"/>
    <lineage>
        <taxon>Bacteria</taxon>
        <taxon>Pseudomonadati</taxon>
        <taxon>Pseudomonadota</taxon>
        <taxon>Alphaproteobacteria</taxon>
        <taxon>Hyphomicrobiales</taxon>
        <taxon>Aurantimonadaceae</taxon>
        <taxon>Fulvimarina</taxon>
    </lineage>
</organism>
<sequence length="104" mass="11685">MTKPKAGLRPYRSFNEDCGASESCHTRNRGYSRANGPAADDLETDIAHELSGQNFVDRMMKFAKLYRLDESAFSGHSSPVGYIIIVSEPFVVAERFKMSYGRSR</sequence>